<feature type="domain" description="M23ase beta-sheet core" evidence="2">
    <location>
        <begin position="202"/>
        <end position="296"/>
    </location>
</feature>
<organism evidence="3 6">
    <name type="scientific">Pseudomonas delhiensis</name>
    <dbReference type="NCBI Taxonomy" id="366289"/>
    <lineage>
        <taxon>Bacteria</taxon>
        <taxon>Pseudomonadati</taxon>
        <taxon>Pseudomonadota</taxon>
        <taxon>Gammaproteobacteria</taxon>
        <taxon>Pseudomonadales</taxon>
        <taxon>Pseudomonadaceae</taxon>
        <taxon>Pseudomonas</taxon>
    </lineage>
</organism>
<dbReference type="CDD" id="cd12797">
    <property type="entry name" value="M23_peptidase"/>
    <property type="match status" value="1"/>
</dbReference>
<evidence type="ECO:0000259" key="2">
    <source>
        <dbReference type="Pfam" id="PF01551"/>
    </source>
</evidence>
<keyword evidence="1" id="KW-0732">Signal</keyword>
<accession>A0A239GER7</accession>
<dbReference type="InterPro" id="IPR050570">
    <property type="entry name" value="Cell_wall_metabolism_enzyme"/>
</dbReference>
<dbReference type="EMBL" id="FZPC01000005">
    <property type="protein sequence ID" value="SNS67238.1"/>
    <property type="molecule type" value="Genomic_DNA"/>
</dbReference>
<protein>
    <submittedName>
        <fullName evidence="3">Peptidase family M23</fullName>
    </submittedName>
</protein>
<dbReference type="RefSeq" id="WP_089390585.1">
    <property type="nucleotide sequence ID" value="NZ_FNEC01000057.1"/>
</dbReference>
<dbReference type="Proteomes" id="UP000198309">
    <property type="component" value="Unassembled WGS sequence"/>
</dbReference>
<dbReference type="InterPro" id="IPR011055">
    <property type="entry name" value="Dup_hybrid_motif"/>
</dbReference>
<dbReference type="GO" id="GO:0004222">
    <property type="term" value="F:metalloendopeptidase activity"/>
    <property type="evidence" value="ECO:0007669"/>
    <property type="project" value="TreeGrafter"/>
</dbReference>
<dbReference type="EMBL" id="FNEC01000057">
    <property type="protein sequence ID" value="SDK90753.1"/>
    <property type="molecule type" value="Genomic_DNA"/>
</dbReference>
<keyword evidence="5" id="KW-1185">Reference proteome</keyword>
<dbReference type="FunFam" id="2.70.70.10:FF:000006">
    <property type="entry name" value="M23 family peptidase"/>
    <property type="match status" value="1"/>
</dbReference>
<gene>
    <name evidence="3" type="ORF">SAMN05216189_105728</name>
    <name evidence="4" type="ORF">SAMN06295949_105104</name>
</gene>
<dbReference type="AlphaFoldDB" id="A0A239GER7"/>
<dbReference type="Pfam" id="PF01551">
    <property type="entry name" value="Peptidase_M23"/>
    <property type="match status" value="1"/>
</dbReference>
<evidence type="ECO:0000313" key="6">
    <source>
        <dbReference type="Proteomes" id="UP000199693"/>
    </source>
</evidence>
<reference evidence="3 6" key="1">
    <citation type="submission" date="2016-10" db="EMBL/GenBank/DDBJ databases">
        <authorList>
            <person name="de Groot N.N."/>
        </authorList>
    </citation>
    <scope>NUCLEOTIDE SEQUENCE [LARGE SCALE GENOMIC DNA]</scope>
    <source>
        <strain evidence="3 6">CCM 7361</strain>
    </source>
</reference>
<reference evidence="4 5" key="2">
    <citation type="submission" date="2017-06" db="EMBL/GenBank/DDBJ databases">
        <authorList>
            <person name="Varghese N."/>
            <person name="Submissions S."/>
        </authorList>
    </citation>
    <scope>NUCLEOTIDE SEQUENCE [LARGE SCALE GENOMIC DNA]</scope>
    <source>
        <strain evidence="4 5">RLD-1</strain>
    </source>
</reference>
<dbReference type="SUPFAM" id="SSF51261">
    <property type="entry name" value="Duplicated hybrid motif"/>
    <property type="match status" value="1"/>
</dbReference>
<evidence type="ECO:0000256" key="1">
    <source>
        <dbReference type="ARBA" id="ARBA00022729"/>
    </source>
</evidence>
<dbReference type="Gene3D" id="2.70.70.10">
    <property type="entry name" value="Glucose Permease (Domain IIA)"/>
    <property type="match status" value="1"/>
</dbReference>
<dbReference type="PANTHER" id="PTHR21666">
    <property type="entry name" value="PEPTIDASE-RELATED"/>
    <property type="match status" value="1"/>
</dbReference>
<dbReference type="PANTHER" id="PTHR21666:SF289">
    <property type="entry name" value="L-ALA--D-GLU ENDOPEPTIDASE"/>
    <property type="match status" value="1"/>
</dbReference>
<sequence>MHVLLPSWQALTREPLRLVNLRRWLLAAAGLALLLGALAFAAGLWFGRAMAPAAAVAEAAPGETPEQRFAVARLGELAGRLQVLEKDAAYLLKVVDGHEEIARKLARIDPALVPGDAAAPHEDGEGGLLLPPRPCQAAPLVDVQQGTAAARCLRRQLDLLLDAVSRRNADFLAIPTHRPVGKARLGSAFGNRVDPFNRRLAFHSGLDFAAPSGTEIQAAAGGRVVAAGPFSSYGIRVEIDHGNGLLTRYAHLSKLHVRVGEVVMPGQRIAAMGSTGRSTGSHLHFEVLYRGEFVDPQHFLSLGDMEKALDALAQD</sequence>
<dbReference type="Proteomes" id="UP000199693">
    <property type="component" value="Unassembled WGS sequence"/>
</dbReference>
<evidence type="ECO:0000313" key="4">
    <source>
        <dbReference type="EMBL" id="SNS67238.1"/>
    </source>
</evidence>
<evidence type="ECO:0000313" key="3">
    <source>
        <dbReference type="EMBL" id="SDK90753.1"/>
    </source>
</evidence>
<name>A0A239GER7_9PSED</name>
<dbReference type="InterPro" id="IPR016047">
    <property type="entry name" value="M23ase_b-sheet_dom"/>
</dbReference>
<proteinExistence type="predicted"/>
<evidence type="ECO:0000313" key="5">
    <source>
        <dbReference type="Proteomes" id="UP000198309"/>
    </source>
</evidence>